<name>A0A9K3KQR3_9STRA</name>
<dbReference type="Proteomes" id="UP000693970">
    <property type="component" value="Unassembled WGS sequence"/>
</dbReference>
<comment type="caution">
    <text evidence="2">The sequence shown here is derived from an EMBL/GenBank/DDBJ whole genome shotgun (WGS) entry which is preliminary data.</text>
</comment>
<keyword evidence="4" id="KW-1185">Reference proteome</keyword>
<evidence type="ECO:0000256" key="1">
    <source>
        <dbReference type="SAM" id="SignalP"/>
    </source>
</evidence>
<accession>A0A9K3KQR3</accession>
<evidence type="ECO:0000313" key="4">
    <source>
        <dbReference type="Proteomes" id="UP000693970"/>
    </source>
</evidence>
<organism evidence="2 4">
    <name type="scientific">Nitzschia inconspicua</name>
    <dbReference type="NCBI Taxonomy" id="303405"/>
    <lineage>
        <taxon>Eukaryota</taxon>
        <taxon>Sar</taxon>
        <taxon>Stramenopiles</taxon>
        <taxon>Ochrophyta</taxon>
        <taxon>Bacillariophyta</taxon>
        <taxon>Bacillariophyceae</taxon>
        <taxon>Bacillariophycidae</taxon>
        <taxon>Bacillariales</taxon>
        <taxon>Bacillariaceae</taxon>
        <taxon>Nitzschia</taxon>
    </lineage>
</organism>
<reference evidence="2" key="1">
    <citation type="journal article" date="2021" name="Sci. Rep.">
        <title>Diploid genomic architecture of Nitzschia inconspicua, an elite biomass production diatom.</title>
        <authorList>
            <person name="Oliver A."/>
            <person name="Podell S."/>
            <person name="Pinowska A."/>
            <person name="Traller J.C."/>
            <person name="Smith S.R."/>
            <person name="McClure R."/>
            <person name="Beliaev A."/>
            <person name="Bohutskyi P."/>
            <person name="Hill E.A."/>
            <person name="Rabines A."/>
            <person name="Zheng H."/>
            <person name="Allen L.Z."/>
            <person name="Kuo A."/>
            <person name="Grigoriev I.V."/>
            <person name="Allen A.E."/>
            <person name="Hazlebeck D."/>
            <person name="Allen E.E."/>
        </authorList>
    </citation>
    <scope>NUCLEOTIDE SEQUENCE</scope>
    <source>
        <strain evidence="2">Hildebrandi</strain>
    </source>
</reference>
<evidence type="ECO:0000313" key="3">
    <source>
        <dbReference type="EMBL" id="KAG7368841.1"/>
    </source>
</evidence>
<dbReference type="EMBL" id="JAGRRH010000006">
    <property type="protein sequence ID" value="KAG7368841.1"/>
    <property type="molecule type" value="Genomic_DNA"/>
</dbReference>
<sequence>MKFSLLALLAVVATANAGRPQLSISVRDGTFDGLDGLDPTLTWEGSANSGDLTLDYGIQAAARPTTDIASLPRNIWGKASTNVAGWGVSARAERDMSSDDTALEFDASNDDADLNIRVVASAGGGVERVEATKGMNMNGARVTLNPRYNVGTEEADVVVGWDNGDTNVKLTASADSQEVNVKHRMDNTNIELNASQDSQSVTIDHQMDNTNIKLTASADNQEVTVSQQLDANNRISPTINNNGDISVEWQRSLGDDSSLTATLKPNESLNVEWKDNDWTANVDMGLSGTDITGANVHVKRDVSF</sequence>
<keyword evidence="1" id="KW-0732">Signal</keyword>
<reference evidence="2" key="2">
    <citation type="submission" date="2021-04" db="EMBL/GenBank/DDBJ databases">
        <authorList>
            <person name="Podell S."/>
        </authorList>
    </citation>
    <scope>NUCLEOTIDE SEQUENCE</scope>
    <source>
        <strain evidence="2">Hildebrandi</strain>
    </source>
</reference>
<gene>
    <name evidence="2" type="ORF">IV203_016872</name>
    <name evidence="3" type="ORF">IV203_031584</name>
</gene>
<protein>
    <submittedName>
        <fullName evidence="2">Uncharacterized protein</fullName>
    </submittedName>
</protein>
<proteinExistence type="predicted"/>
<feature type="chain" id="PRO_5039844401" evidence="1">
    <location>
        <begin position="18"/>
        <end position="304"/>
    </location>
</feature>
<feature type="signal peptide" evidence="1">
    <location>
        <begin position="1"/>
        <end position="17"/>
    </location>
</feature>
<dbReference type="EMBL" id="JAGRRH010000020">
    <property type="protein sequence ID" value="KAG7348167.1"/>
    <property type="molecule type" value="Genomic_DNA"/>
</dbReference>
<evidence type="ECO:0000313" key="2">
    <source>
        <dbReference type="EMBL" id="KAG7348167.1"/>
    </source>
</evidence>
<dbReference type="AlphaFoldDB" id="A0A9K3KQR3"/>
<dbReference type="OrthoDB" id="36606at2759"/>